<keyword evidence="1" id="KW-0472">Membrane</keyword>
<dbReference type="EMBL" id="UOFT01000029">
    <property type="protein sequence ID" value="VAW92956.1"/>
    <property type="molecule type" value="Genomic_DNA"/>
</dbReference>
<reference evidence="3" key="1">
    <citation type="submission" date="2018-06" db="EMBL/GenBank/DDBJ databases">
        <authorList>
            <person name="Zhirakovskaya E."/>
        </authorList>
    </citation>
    <scope>NUCLEOTIDE SEQUENCE</scope>
</reference>
<name>A0A3B1AJW3_9ZZZZ</name>
<sequence>MDLMDLIKMPKKKITIVGNGFASLFFIQYFLLSPVFPIFAWLVRRVYSKYDITVIGNGHFIYFPAIPEFITGKKNKKEITVDIKPFLKRRNIHFINEIVTDIQDGGRTVITNTGRYVNDVLFLGVGPAFMKDDIPGTKEHTISPCDGPDSMELFVDKLNTLKSGIIYLGFKINKKDGFVSGRAGQMYECACLLDYALKEKGLRDKFEIHFFSPNIEVGDTGMITDRLQERGIILDYGYEPAEFVSNGMKDNDGTLREADLILYSPGITGSKLVQKSCLPVSIGGQIDADKYGQVKGLTHVYAAGDCASHEDPPPWVPHQAHMAQLRSQAVAKNVKRMLNGMQPDTTYRYELSCIMNMENDAIWLHMSSDNKPPFWNIFPKRSKKLINVKNIFEKLYLIYLRYF</sequence>
<keyword evidence="1" id="KW-0812">Transmembrane</keyword>
<keyword evidence="1" id="KW-1133">Transmembrane helix</keyword>
<proteinExistence type="predicted"/>
<dbReference type="GO" id="GO:0016491">
    <property type="term" value="F:oxidoreductase activity"/>
    <property type="evidence" value="ECO:0007669"/>
    <property type="project" value="InterPro"/>
</dbReference>
<evidence type="ECO:0000313" key="3">
    <source>
        <dbReference type="EMBL" id="VAW92956.1"/>
    </source>
</evidence>
<feature type="transmembrane region" description="Helical" evidence="1">
    <location>
        <begin position="21"/>
        <end position="43"/>
    </location>
</feature>
<protein>
    <submittedName>
        <fullName evidence="3">Sulfide:quinone oxidoreductase, Type VI</fullName>
    </submittedName>
</protein>
<accession>A0A3B1AJW3</accession>
<feature type="domain" description="FAD/NAD(P)-binding" evidence="2">
    <location>
        <begin position="222"/>
        <end position="323"/>
    </location>
</feature>
<evidence type="ECO:0000256" key="1">
    <source>
        <dbReference type="SAM" id="Phobius"/>
    </source>
</evidence>
<evidence type="ECO:0000259" key="2">
    <source>
        <dbReference type="Pfam" id="PF07992"/>
    </source>
</evidence>
<dbReference type="SUPFAM" id="SSF51905">
    <property type="entry name" value="FAD/NAD(P)-binding domain"/>
    <property type="match status" value="1"/>
</dbReference>
<organism evidence="3">
    <name type="scientific">hydrothermal vent metagenome</name>
    <dbReference type="NCBI Taxonomy" id="652676"/>
    <lineage>
        <taxon>unclassified sequences</taxon>
        <taxon>metagenomes</taxon>
        <taxon>ecological metagenomes</taxon>
    </lineage>
</organism>
<dbReference type="Pfam" id="PF07992">
    <property type="entry name" value="Pyr_redox_2"/>
    <property type="match status" value="1"/>
</dbReference>
<dbReference type="AlphaFoldDB" id="A0A3B1AJW3"/>
<dbReference type="Gene3D" id="3.50.50.100">
    <property type="match status" value="1"/>
</dbReference>
<dbReference type="PANTHER" id="PTHR43755">
    <property type="match status" value="1"/>
</dbReference>
<gene>
    <name evidence="3" type="ORF">MNBD_GAMMA23-798</name>
</gene>
<dbReference type="PANTHER" id="PTHR43755:SF1">
    <property type="entry name" value="FAD-DEPENDENT PYRIDINE NUCLEOTIDE-DISULPHIDE OXIDOREDUCTASE"/>
    <property type="match status" value="1"/>
</dbReference>
<dbReference type="InterPro" id="IPR036188">
    <property type="entry name" value="FAD/NAD-bd_sf"/>
</dbReference>
<dbReference type="InterPro" id="IPR052541">
    <property type="entry name" value="SQRD"/>
</dbReference>
<dbReference type="InterPro" id="IPR023753">
    <property type="entry name" value="FAD/NAD-binding_dom"/>
</dbReference>